<dbReference type="OMA" id="DNRRIEH"/>
<evidence type="ECO:0000256" key="4">
    <source>
        <dbReference type="ARBA" id="ARBA00023186"/>
    </source>
</evidence>
<evidence type="ECO:0000256" key="3">
    <source>
        <dbReference type="ARBA" id="ARBA00022490"/>
    </source>
</evidence>
<keyword evidence="3" id="KW-0963">Cytoplasm</keyword>
<comment type="similarity">
    <text evidence="2">Belongs to the EspG family.</text>
</comment>
<dbReference type="InterPro" id="IPR025734">
    <property type="entry name" value="EspG"/>
</dbReference>
<evidence type="ECO:0000256" key="1">
    <source>
        <dbReference type="ARBA" id="ARBA00004496"/>
    </source>
</evidence>
<evidence type="ECO:0000313" key="6">
    <source>
        <dbReference type="Proteomes" id="UP000030848"/>
    </source>
</evidence>
<name>A0A837DAP9_9PSEU</name>
<comment type="subcellular location">
    <subcellularLocation>
        <location evidence="1">Cytoplasm</location>
    </subcellularLocation>
</comment>
<protein>
    <recommendedName>
        <fullName evidence="7">EspG family protein</fullName>
    </recommendedName>
</protein>
<dbReference type="RefSeq" id="WP_015786805.1">
    <property type="nucleotide sequence ID" value="NZ_CALJZO010000005.1"/>
</dbReference>
<evidence type="ECO:0000313" key="5">
    <source>
        <dbReference type="EMBL" id="KHF43671.1"/>
    </source>
</evidence>
<proteinExistence type="inferred from homology"/>
<dbReference type="OrthoDB" id="3636570at2"/>
<evidence type="ECO:0008006" key="7">
    <source>
        <dbReference type="Google" id="ProtNLM"/>
    </source>
</evidence>
<sequence length="254" mass="27122">MIRVSASALDILWSDLRLPGSPAPLAVRSVGETRDERARIRDEVYANLADRGLFRGGELDPALRERLELLAHASLVVECEALIDLSDPEPLRAMAVAANGRGVLAVQPRRTVALTAIRAGEVFTAAVGVVPEFEAGPGMGVSLPASALDALSNAAMEDSTSRRARVFEQQAREALAVQSRPVFAAGQFSIRVRQGAGLHRIGGVSWFVTDGGGYLGTVTEGRGGETWLSLVPADPARIVVRLTDMYEEVGLVRR</sequence>
<dbReference type="Proteomes" id="UP000030848">
    <property type="component" value="Unassembled WGS sequence"/>
</dbReference>
<organism evidence="5 6">
    <name type="scientific">Saccharomonospora viridis</name>
    <dbReference type="NCBI Taxonomy" id="1852"/>
    <lineage>
        <taxon>Bacteria</taxon>
        <taxon>Bacillati</taxon>
        <taxon>Actinomycetota</taxon>
        <taxon>Actinomycetes</taxon>
        <taxon>Pseudonocardiales</taxon>
        <taxon>Pseudonocardiaceae</taxon>
        <taxon>Saccharomonospora</taxon>
    </lineage>
</organism>
<comment type="caution">
    <text evidence="5">The sequence shown here is derived from an EMBL/GenBank/DDBJ whole genome shotgun (WGS) entry which is preliminary data.</text>
</comment>
<reference evidence="5 6" key="1">
    <citation type="submission" date="2014-10" db="EMBL/GenBank/DDBJ databases">
        <title>Genome sequence of Micropolyspora internatus JCM3315.</title>
        <authorList>
            <person name="Shin S.-K."/>
            <person name="Yi H."/>
        </authorList>
    </citation>
    <scope>NUCLEOTIDE SEQUENCE [LARGE SCALE GENOMIC DNA]</scope>
    <source>
        <strain evidence="5 6">JCM 3315</strain>
    </source>
</reference>
<dbReference type="EMBL" id="JRZE01000005">
    <property type="protein sequence ID" value="KHF43671.1"/>
    <property type="molecule type" value="Genomic_DNA"/>
</dbReference>
<accession>A0A837DAP9</accession>
<evidence type="ECO:0000256" key="2">
    <source>
        <dbReference type="ARBA" id="ARBA00006411"/>
    </source>
</evidence>
<dbReference type="Pfam" id="PF14011">
    <property type="entry name" value="ESX-1_EspG"/>
    <property type="match status" value="1"/>
</dbReference>
<dbReference type="AlphaFoldDB" id="A0A837DAP9"/>
<gene>
    <name evidence="5" type="ORF">MINT15_23960</name>
</gene>
<keyword evidence="4" id="KW-0143">Chaperone</keyword>